<evidence type="ECO:0000313" key="6">
    <source>
        <dbReference type="Proteomes" id="UP000253204"/>
    </source>
</evidence>
<dbReference type="InterPro" id="IPR036388">
    <property type="entry name" value="WH-like_DNA-bd_sf"/>
</dbReference>
<accession>A0A368U6C5</accession>
<dbReference type="Gene3D" id="2.60.120.10">
    <property type="entry name" value="Jelly Rolls"/>
    <property type="match status" value="1"/>
</dbReference>
<dbReference type="SUPFAM" id="SSF46785">
    <property type="entry name" value="Winged helix' DNA-binding domain"/>
    <property type="match status" value="1"/>
</dbReference>
<keyword evidence="1" id="KW-0805">Transcription regulation</keyword>
<dbReference type="EMBL" id="QPIJ01000010">
    <property type="protein sequence ID" value="RCV92708.1"/>
    <property type="molecule type" value="Genomic_DNA"/>
</dbReference>
<dbReference type="PROSITE" id="PS51063">
    <property type="entry name" value="HTH_CRP_2"/>
    <property type="match status" value="1"/>
</dbReference>
<reference evidence="5 6" key="1">
    <citation type="submission" date="2018-07" db="EMBL/GenBank/DDBJ databases">
        <title>Halomonas rutogse sp. nov., isolated from Lake TangqianCo on Tibetan Plateau.</title>
        <authorList>
            <person name="Lu H."/>
            <person name="Xing P."/>
            <person name="Wu Q."/>
        </authorList>
    </citation>
    <scope>NUCLEOTIDE SEQUENCE [LARGE SCALE GENOMIC DNA]</scope>
    <source>
        <strain evidence="5 6">TQ8S</strain>
    </source>
</reference>
<dbReference type="GO" id="GO:0006355">
    <property type="term" value="P:regulation of DNA-templated transcription"/>
    <property type="evidence" value="ECO:0007669"/>
    <property type="project" value="InterPro"/>
</dbReference>
<keyword evidence="2" id="KW-0238">DNA-binding</keyword>
<evidence type="ECO:0000259" key="4">
    <source>
        <dbReference type="PROSITE" id="PS51063"/>
    </source>
</evidence>
<evidence type="ECO:0000256" key="2">
    <source>
        <dbReference type="ARBA" id="ARBA00023125"/>
    </source>
</evidence>
<comment type="caution">
    <text evidence="5">The sequence shown here is derived from an EMBL/GenBank/DDBJ whole genome shotgun (WGS) entry which is preliminary data.</text>
</comment>
<dbReference type="GO" id="GO:0003677">
    <property type="term" value="F:DNA binding"/>
    <property type="evidence" value="ECO:0007669"/>
    <property type="project" value="UniProtKB-KW"/>
</dbReference>
<organism evidence="5 6">
    <name type="scientific">Vreelandella rituensis</name>
    <dbReference type="NCBI Taxonomy" id="2282306"/>
    <lineage>
        <taxon>Bacteria</taxon>
        <taxon>Pseudomonadati</taxon>
        <taxon>Pseudomonadota</taxon>
        <taxon>Gammaproteobacteria</taxon>
        <taxon>Oceanospirillales</taxon>
        <taxon>Halomonadaceae</taxon>
        <taxon>Vreelandella</taxon>
    </lineage>
</organism>
<evidence type="ECO:0000313" key="5">
    <source>
        <dbReference type="EMBL" id="RCV92708.1"/>
    </source>
</evidence>
<name>A0A368U6C5_9GAMM</name>
<dbReference type="Proteomes" id="UP000253204">
    <property type="component" value="Unassembled WGS sequence"/>
</dbReference>
<proteinExistence type="predicted"/>
<dbReference type="InterPro" id="IPR000595">
    <property type="entry name" value="cNMP-bd_dom"/>
</dbReference>
<keyword evidence="6" id="KW-1185">Reference proteome</keyword>
<protein>
    <submittedName>
        <fullName evidence="5">Crp/Fnr family transcriptional regulator</fullName>
    </submittedName>
</protein>
<dbReference type="InterPro" id="IPR036390">
    <property type="entry name" value="WH_DNA-bd_sf"/>
</dbReference>
<evidence type="ECO:0000256" key="3">
    <source>
        <dbReference type="ARBA" id="ARBA00023163"/>
    </source>
</evidence>
<keyword evidence="3" id="KW-0804">Transcription</keyword>
<dbReference type="SMART" id="SM00419">
    <property type="entry name" value="HTH_CRP"/>
    <property type="match status" value="1"/>
</dbReference>
<dbReference type="Gene3D" id="1.10.10.10">
    <property type="entry name" value="Winged helix-like DNA-binding domain superfamily/Winged helix DNA-binding domain"/>
    <property type="match status" value="1"/>
</dbReference>
<sequence length="194" mass="22349">MMEGWVSRFRNNHAGKKQVLNYQLPGDFCNLHTTLVKKIDHTISALVPSKIGFIPHHEIYNIYENHPRLAQSLSWTSLIDISIVQEWLVNVGLRSSEQRLAHLFCELLIRARAAGLTDDHVFELPLTQTQLGEAIGITQVHTNRVMQRLIKEGLITFKNKKFHIDDWNGMKEYADFDALYLHLECADSSLEKDI</sequence>
<dbReference type="Pfam" id="PF13545">
    <property type="entry name" value="HTH_Crp_2"/>
    <property type="match status" value="1"/>
</dbReference>
<dbReference type="InterPro" id="IPR012318">
    <property type="entry name" value="HTH_CRP"/>
</dbReference>
<dbReference type="SUPFAM" id="SSF51206">
    <property type="entry name" value="cAMP-binding domain-like"/>
    <property type="match status" value="1"/>
</dbReference>
<dbReference type="InterPro" id="IPR014710">
    <property type="entry name" value="RmlC-like_jellyroll"/>
</dbReference>
<feature type="domain" description="HTH crp-type" evidence="4">
    <location>
        <begin position="94"/>
        <end position="168"/>
    </location>
</feature>
<dbReference type="AlphaFoldDB" id="A0A368U6C5"/>
<dbReference type="InterPro" id="IPR018490">
    <property type="entry name" value="cNMP-bd_dom_sf"/>
</dbReference>
<dbReference type="CDD" id="cd00038">
    <property type="entry name" value="CAP_ED"/>
    <property type="match status" value="1"/>
</dbReference>
<evidence type="ECO:0000256" key="1">
    <source>
        <dbReference type="ARBA" id="ARBA00023015"/>
    </source>
</evidence>
<gene>
    <name evidence="5" type="ORF">DU506_06715</name>
</gene>